<keyword evidence="3" id="KW-0460">Magnesium</keyword>
<dbReference type="InterPro" id="IPR006439">
    <property type="entry name" value="HAD-SF_hydro_IA"/>
</dbReference>
<keyword evidence="5" id="KW-1185">Reference proteome</keyword>
<evidence type="ECO:0000313" key="5">
    <source>
        <dbReference type="Proteomes" id="UP000261948"/>
    </source>
</evidence>
<dbReference type="InterPro" id="IPR036412">
    <property type="entry name" value="HAD-like_sf"/>
</dbReference>
<sequence length="252" mass="27383">MQSQDRPDLSPETLQKLQQLRHSGQIRAISLDLDDTLWPIWPTIAKAEATLLQWLGEHAPATATHLGDTANVRSLRHEIVNLRPDLKGDLSGLRRESIRLALTRAGDDPDLAEPAFDEFFAARQRVDLFDDALPALEFFSQRWPVVALSNGNADVQVVGIGQHFKASLSASGSGMAKPEARFFHAAAEAVGVAPEHVLHIGDDAALDVQGAMGAGMHAVWLNRGQVAWPHVGAEPHVTVASLWQLCQGLADR</sequence>
<comment type="cofactor">
    <cofactor evidence="1">
        <name>Mg(2+)</name>
        <dbReference type="ChEBI" id="CHEBI:18420"/>
    </cofactor>
</comment>
<dbReference type="Proteomes" id="UP000261948">
    <property type="component" value="Unassembled WGS sequence"/>
</dbReference>
<dbReference type="SUPFAM" id="SSF56784">
    <property type="entry name" value="HAD-like"/>
    <property type="match status" value="1"/>
</dbReference>
<dbReference type="GO" id="GO:0009231">
    <property type="term" value="P:riboflavin biosynthetic process"/>
    <property type="evidence" value="ECO:0007669"/>
    <property type="project" value="TreeGrafter"/>
</dbReference>
<dbReference type="GO" id="GO:0016787">
    <property type="term" value="F:hydrolase activity"/>
    <property type="evidence" value="ECO:0007669"/>
    <property type="project" value="UniProtKB-KW"/>
</dbReference>
<accession>A0A373FM08</accession>
<dbReference type="InterPro" id="IPR023214">
    <property type="entry name" value="HAD_sf"/>
</dbReference>
<organism evidence="4 5">
    <name type="scientific">Comamonas testosteroni</name>
    <name type="common">Pseudomonas testosteroni</name>
    <dbReference type="NCBI Taxonomy" id="285"/>
    <lineage>
        <taxon>Bacteria</taxon>
        <taxon>Pseudomonadati</taxon>
        <taxon>Pseudomonadota</taxon>
        <taxon>Betaproteobacteria</taxon>
        <taxon>Burkholderiales</taxon>
        <taxon>Comamonadaceae</taxon>
        <taxon>Comamonas</taxon>
    </lineage>
</organism>
<dbReference type="SFLD" id="SFLDS00003">
    <property type="entry name" value="Haloacid_Dehalogenase"/>
    <property type="match status" value="1"/>
</dbReference>
<protein>
    <submittedName>
        <fullName evidence="4">HAD family hydrolase</fullName>
    </submittedName>
</protein>
<gene>
    <name evidence="4" type="ORF">DZC30_11605</name>
</gene>
<dbReference type="Gene3D" id="3.40.50.1000">
    <property type="entry name" value="HAD superfamily/HAD-like"/>
    <property type="match status" value="1"/>
</dbReference>
<evidence type="ECO:0000256" key="2">
    <source>
        <dbReference type="ARBA" id="ARBA00022801"/>
    </source>
</evidence>
<dbReference type="AlphaFoldDB" id="A0A373FM08"/>
<dbReference type="InterPro" id="IPR051400">
    <property type="entry name" value="HAD-like_hydrolase"/>
</dbReference>
<dbReference type="PANTHER" id="PTHR46470:SF4">
    <property type="entry name" value="5-AMINO-6-(5-PHOSPHO-D-RIBITYLAMINO)URACIL PHOSPHATASE YIGB"/>
    <property type="match status" value="1"/>
</dbReference>
<dbReference type="OrthoDB" id="367448at2"/>
<evidence type="ECO:0000256" key="1">
    <source>
        <dbReference type="ARBA" id="ARBA00001946"/>
    </source>
</evidence>
<keyword evidence="2 4" id="KW-0378">Hydrolase</keyword>
<proteinExistence type="predicted"/>
<comment type="caution">
    <text evidence="4">The sequence shown here is derived from an EMBL/GenBank/DDBJ whole genome shotgun (WGS) entry which is preliminary data.</text>
</comment>
<dbReference type="NCBIfam" id="TIGR01509">
    <property type="entry name" value="HAD-SF-IA-v3"/>
    <property type="match status" value="1"/>
</dbReference>
<reference evidence="4 5" key="1">
    <citation type="submission" date="2018-08" db="EMBL/GenBank/DDBJ databases">
        <title>Comamonas testosteroni strain SWCO2.</title>
        <authorList>
            <person name="Jiang N."/>
            <person name="Zhang X.Z."/>
        </authorList>
    </citation>
    <scope>NUCLEOTIDE SEQUENCE [LARGE SCALE GENOMIC DNA]</scope>
    <source>
        <strain evidence="4 5">SWCO2</strain>
    </source>
</reference>
<dbReference type="SFLD" id="SFLDG01129">
    <property type="entry name" value="C1.5:_HAD__Beta-PGM__Phosphata"/>
    <property type="match status" value="1"/>
</dbReference>
<dbReference type="Gene3D" id="1.20.120.1600">
    <property type="match status" value="1"/>
</dbReference>
<name>A0A373FM08_COMTE</name>
<evidence type="ECO:0000256" key="3">
    <source>
        <dbReference type="ARBA" id="ARBA00022842"/>
    </source>
</evidence>
<evidence type="ECO:0000313" key="4">
    <source>
        <dbReference type="EMBL" id="RGE44987.1"/>
    </source>
</evidence>
<dbReference type="Pfam" id="PF00702">
    <property type="entry name" value="Hydrolase"/>
    <property type="match status" value="1"/>
</dbReference>
<dbReference type="EMBL" id="QURR01000012">
    <property type="protein sequence ID" value="RGE44987.1"/>
    <property type="molecule type" value="Genomic_DNA"/>
</dbReference>
<dbReference type="NCBIfam" id="TIGR01549">
    <property type="entry name" value="HAD-SF-IA-v1"/>
    <property type="match status" value="1"/>
</dbReference>
<dbReference type="PANTHER" id="PTHR46470">
    <property type="entry name" value="N-ACYLNEURAMINATE-9-PHOSPHATASE"/>
    <property type="match status" value="1"/>
</dbReference>